<dbReference type="CDD" id="cd02440">
    <property type="entry name" value="AdoMet_MTases"/>
    <property type="match status" value="1"/>
</dbReference>
<gene>
    <name evidence="1" type="ORF">BJ998_006508</name>
</gene>
<evidence type="ECO:0008006" key="3">
    <source>
        <dbReference type="Google" id="ProtNLM"/>
    </source>
</evidence>
<dbReference type="SUPFAM" id="SSF53335">
    <property type="entry name" value="S-adenosyl-L-methionine-dependent methyltransferases"/>
    <property type="match status" value="1"/>
</dbReference>
<evidence type="ECO:0000313" key="2">
    <source>
        <dbReference type="Proteomes" id="UP000585638"/>
    </source>
</evidence>
<proteinExistence type="predicted"/>
<evidence type="ECO:0000313" key="1">
    <source>
        <dbReference type="EMBL" id="MBB5895312.1"/>
    </source>
</evidence>
<organism evidence="1 2">
    <name type="scientific">Kutzneria kofuensis</name>
    <dbReference type="NCBI Taxonomy" id="103725"/>
    <lineage>
        <taxon>Bacteria</taxon>
        <taxon>Bacillati</taxon>
        <taxon>Actinomycetota</taxon>
        <taxon>Actinomycetes</taxon>
        <taxon>Pseudonocardiales</taxon>
        <taxon>Pseudonocardiaceae</taxon>
        <taxon>Kutzneria</taxon>
    </lineage>
</organism>
<dbReference type="RefSeq" id="WP_312890433.1">
    <property type="nucleotide sequence ID" value="NZ_BAAAWY010000080.1"/>
</dbReference>
<dbReference type="InterPro" id="IPR029063">
    <property type="entry name" value="SAM-dependent_MTases_sf"/>
</dbReference>
<dbReference type="EMBL" id="JACHIR010000001">
    <property type="protein sequence ID" value="MBB5895312.1"/>
    <property type="molecule type" value="Genomic_DNA"/>
</dbReference>
<keyword evidence="2" id="KW-1185">Reference proteome</keyword>
<dbReference type="Gene3D" id="3.40.50.150">
    <property type="entry name" value="Vaccinia Virus protein VP39"/>
    <property type="match status" value="2"/>
</dbReference>
<name>A0A7W9NJ59_9PSEU</name>
<accession>A0A7W9NJ59</accession>
<protein>
    <recommendedName>
        <fullName evidence="3">Methyltransferase family protein</fullName>
    </recommendedName>
</protein>
<comment type="caution">
    <text evidence="1">The sequence shown here is derived from an EMBL/GenBank/DDBJ whole genome shotgun (WGS) entry which is preliminary data.</text>
</comment>
<dbReference type="Proteomes" id="UP000585638">
    <property type="component" value="Unassembled WGS sequence"/>
</dbReference>
<reference evidence="1 2" key="1">
    <citation type="submission" date="2020-08" db="EMBL/GenBank/DDBJ databases">
        <title>Sequencing the genomes of 1000 actinobacteria strains.</title>
        <authorList>
            <person name="Klenk H.-P."/>
        </authorList>
    </citation>
    <scope>NUCLEOTIDE SEQUENCE [LARGE SCALE GENOMIC DNA]</scope>
    <source>
        <strain evidence="1 2">DSM 43851</strain>
    </source>
</reference>
<sequence>MPEAAELYNAMNPWADRADERFYLGLALAAASVLDVGCGTGTLLSQARAAGHAGRLVGFDPDAVMTGHAFQCLLTDSDVLTTLRGVRDALTPAGRFVFETRNPAARAWEQWPEGGFEFPWEGKPVRVHYEVQPIVGDVVDVVENIVGDGWRRADWGRIRFLSVERLGELLTEAGLVVEERYGDWDRSPVTPDSAEIISVVRWG</sequence>
<dbReference type="Pfam" id="PF13489">
    <property type="entry name" value="Methyltransf_23"/>
    <property type="match status" value="1"/>
</dbReference>
<dbReference type="AlphaFoldDB" id="A0A7W9NJ59"/>